<reference evidence="2" key="1">
    <citation type="submission" date="2016-10" db="EMBL/GenBank/DDBJ databases">
        <authorList>
            <person name="Varghese N."/>
            <person name="Submissions S."/>
        </authorList>
    </citation>
    <scope>NUCLEOTIDE SEQUENCE [LARGE SCALE GENOMIC DNA]</scope>
    <source>
        <strain evidence="2">JCM 10271</strain>
    </source>
</reference>
<gene>
    <name evidence="1" type="ORF">SAMN05421853_102115</name>
</gene>
<protein>
    <submittedName>
        <fullName evidence="1">Uncharacterized protein</fullName>
    </submittedName>
</protein>
<keyword evidence="2" id="KW-1185">Reference proteome</keyword>
<dbReference type="STRING" id="93684.SAMN05421853_102115"/>
<evidence type="ECO:0000313" key="1">
    <source>
        <dbReference type="EMBL" id="SFQ14504.1"/>
    </source>
</evidence>
<dbReference type="Proteomes" id="UP000243106">
    <property type="component" value="Unassembled WGS sequence"/>
</dbReference>
<proteinExistence type="predicted"/>
<dbReference type="AlphaFoldDB" id="A0A1I5W422"/>
<organism evidence="1 2">
    <name type="scientific">Roseivivax halotolerans</name>
    <dbReference type="NCBI Taxonomy" id="93684"/>
    <lineage>
        <taxon>Bacteria</taxon>
        <taxon>Pseudomonadati</taxon>
        <taxon>Pseudomonadota</taxon>
        <taxon>Alphaproteobacteria</taxon>
        <taxon>Rhodobacterales</taxon>
        <taxon>Roseobacteraceae</taxon>
        <taxon>Roseivivax</taxon>
    </lineage>
</organism>
<accession>A0A1I5W422</accession>
<evidence type="ECO:0000313" key="2">
    <source>
        <dbReference type="Proteomes" id="UP000243106"/>
    </source>
</evidence>
<sequence>MGMSDINNAAAAQNALTARMNAFLDDIDADIATRQAAYDALAADLRSVVTEVMDQVIAWRPSGGLDNRVDGGEVSTFSQLNAFLSLVPTGARVTVNVFPGETYLIPQTILSTEAAELRFQGPDGLSAGSRPVLMAGLYENSGSNAVDFLRISGFVERLFFRDVDFDLGDATQAGGTGFNAQHHPFRFEGIRDLQFWNCHIDGDAPYLCKSNAPSIFSLTLNGVEIDKATLLDISGVLLVSKNNVTLTSGGGIHNGRTLGTNLLEA</sequence>
<dbReference type="RefSeq" id="WP_093009397.1">
    <property type="nucleotide sequence ID" value="NZ_FOXV01000002.1"/>
</dbReference>
<dbReference type="EMBL" id="FOXV01000002">
    <property type="protein sequence ID" value="SFQ14504.1"/>
    <property type="molecule type" value="Genomic_DNA"/>
</dbReference>
<name>A0A1I5W422_9RHOB</name>